<reference evidence="1 2" key="1">
    <citation type="submission" date="2018-08" db="EMBL/GenBank/DDBJ databases">
        <title>Bacillus phenotypic plasticity.</title>
        <authorList>
            <person name="Hurtado E."/>
        </authorList>
    </citation>
    <scope>NUCLEOTIDE SEQUENCE [LARGE SCALE GENOMIC DNA]</scope>
    <source>
        <strain evidence="1 2">427</strain>
    </source>
</reference>
<dbReference type="Proteomes" id="UP000324326">
    <property type="component" value="Unassembled WGS sequence"/>
</dbReference>
<gene>
    <name evidence="1" type="ORF">DX927_14125</name>
</gene>
<evidence type="ECO:0000313" key="2">
    <source>
        <dbReference type="Proteomes" id="UP000324326"/>
    </source>
</evidence>
<proteinExistence type="predicted"/>
<protein>
    <submittedName>
        <fullName evidence="1">Biofilm-forming protein</fullName>
    </submittedName>
</protein>
<sequence length="32" mass="3791">MQNLSIEQIRNDRETEAAFKANEKNKINKFLP</sequence>
<dbReference type="EMBL" id="QSND01000002">
    <property type="protein sequence ID" value="KAA6452192.1"/>
    <property type="molecule type" value="Genomic_DNA"/>
</dbReference>
<dbReference type="AlphaFoldDB" id="A0A5M8S239"/>
<evidence type="ECO:0000313" key="1">
    <source>
        <dbReference type="EMBL" id="KAA6452192.1"/>
    </source>
</evidence>
<comment type="caution">
    <text evidence="1">The sequence shown here is derived from an EMBL/GenBank/DDBJ whole genome shotgun (WGS) entry which is preliminary data.</text>
</comment>
<dbReference type="RefSeq" id="WP_148957938.1">
    <property type="nucleotide sequence ID" value="NZ_QSND01000002.1"/>
</dbReference>
<accession>A0A5M8S239</accession>
<name>A0A5M8S239_9BACI</name>
<organism evidence="1 2">
    <name type="scientific">Bacillus swezeyi</name>
    <dbReference type="NCBI Taxonomy" id="1925020"/>
    <lineage>
        <taxon>Bacteria</taxon>
        <taxon>Bacillati</taxon>
        <taxon>Bacillota</taxon>
        <taxon>Bacilli</taxon>
        <taxon>Bacillales</taxon>
        <taxon>Bacillaceae</taxon>
        <taxon>Bacillus</taxon>
    </lineage>
</organism>